<evidence type="ECO:0000256" key="1">
    <source>
        <dbReference type="SAM" id="SignalP"/>
    </source>
</evidence>
<dbReference type="Proteomes" id="UP001139035">
    <property type="component" value="Unassembled WGS sequence"/>
</dbReference>
<evidence type="ECO:0000313" key="3">
    <source>
        <dbReference type="Proteomes" id="UP001139035"/>
    </source>
</evidence>
<dbReference type="EMBL" id="JAJUWU010000024">
    <property type="protein sequence ID" value="MCE7030441.1"/>
    <property type="molecule type" value="Genomic_DNA"/>
</dbReference>
<comment type="caution">
    <text evidence="2">The sequence shown here is derived from an EMBL/GenBank/DDBJ whole genome shotgun (WGS) entry which is preliminary data.</text>
</comment>
<keyword evidence="1" id="KW-0732">Signal</keyword>
<reference evidence="2" key="1">
    <citation type="submission" date="2022-01" db="EMBL/GenBank/DDBJ databases">
        <title>Jiella avicenniae sp. nov., a novel endophytic bacterium isolated from bark of Avicennia marina.</title>
        <authorList>
            <person name="Tuo L."/>
        </authorList>
    </citation>
    <scope>NUCLEOTIDE SEQUENCE</scope>
    <source>
        <strain evidence="2">CBK1P-4</strain>
    </source>
</reference>
<evidence type="ECO:0000313" key="2">
    <source>
        <dbReference type="EMBL" id="MCE7030441.1"/>
    </source>
</evidence>
<name>A0A9X1P792_9HYPH</name>
<feature type="chain" id="PRO_5040734728" evidence="1">
    <location>
        <begin position="26"/>
        <end position="186"/>
    </location>
</feature>
<gene>
    <name evidence="2" type="ORF">LZD57_20840</name>
</gene>
<keyword evidence="3" id="KW-1185">Reference proteome</keyword>
<dbReference type="AlphaFoldDB" id="A0A9X1P792"/>
<dbReference type="RefSeq" id="WP_233721516.1">
    <property type="nucleotide sequence ID" value="NZ_JAJUWU010000024.1"/>
</dbReference>
<protein>
    <submittedName>
        <fullName evidence="2">Uncharacterized protein</fullName>
    </submittedName>
</protein>
<sequence length="186" mass="19738">MTSRSFLLLCGLLLAEAGFVAPAFAIDQNLPAAQTGRPDEGAATSAAEDYLDDRSTPVSLIGSLYNAIDRHEYLRAWSYFSDESGRPDFPAFEKGYETTGGVRLKLGEPVSDGAAGSVYTSVPTVIEATGTDGSVRVFSGCYVTRFVQPANQATPPFVPLQIDKATLRPARTKFDETSGDCPADGG</sequence>
<organism evidence="2 3">
    <name type="scientific">Jiella avicenniae</name>
    <dbReference type="NCBI Taxonomy" id="2907202"/>
    <lineage>
        <taxon>Bacteria</taxon>
        <taxon>Pseudomonadati</taxon>
        <taxon>Pseudomonadota</taxon>
        <taxon>Alphaproteobacteria</taxon>
        <taxon>Hyphomicrobiales</taxon>
        <taxon>Aurantimonadaceae</taxon>
        <taxon>Jiella</taxon>
    </lineage>
</organism>
<proteinExistence type="predicted"/>
<feature type="signal peptide" evidence="1">
    <location>
        <begin position="1"/>
        <end position="25"/>
    </location>
</feature>
<accession>A0A9X1P792</accession>